<sequence>MLDAHNIYEIEFDVPARNRESFEDWLSEDVVEWVSHETVAFFEVFQNDTGMSPEVKFVFGFETLKQWATFVGSDAHEAAIDSLSVLAENREAVLWQRASVKLDDTLDRPVGDGGTIRKNGRHSADAVLSQ</sequence>
<reference evidence="1 2" key="1">
    <citation type="journal article" date="2019" name="Int. J. Syst. Evol. Microbiol.">
        <title>The Global Catalogue of Microorganisms (GCM) 10K type strain sequencing project: providing services to taxonomists for standard genome sequencing and annotation.</title>
        <authorList>
            <consortium name="The Broad Institute Genomics Platform"/>
            <consortium name="The Broad Institute Genome Sequencing Center for Infectious Disease"/>
            <person name="Wu L."/>
            <person name="Ma J."/>
        </authorList>
    </citation>
    <scope>NUCLEOTIDE SEQUENCE [LARGE SCALE GENOMIC DNA]</scope>
    <source>
        <strain evidence="1 2">XZYJT29</strain>
    </source>
</reference>
<evidence type="ECO:0000313" key="2">
    <source>
        <dbReference type="Proteomes" id="UP001596432"/>
    </source>
</evidence>
<dbReference type="Proteomes" id="UP001596432">
    <property type="component" value="Unassembled WGS sequence"/>
</dbReference>
<dbReference type="RefSeq" id="WP_274325563.1">
    <property type="nucleotide sequence ID" value="NZ_CP118158.1"/>
</dbReference>
<dbReference type="GeneID" id="78820268"/>
<evidence type="ECO:0008006" key="3">
    <source>
        <dbReference type="Google" id="ProtNLM"/>
    </source>
</evidence>
<comment type="caution">
    <text evidence="1">The sequence shown here is derived from an EMBL/GenBank/DDBJ whole genome shotgun (WGS) entry which is preliminary data.</text>
</comment>
<organism evidence="1 2">
    <name type="scientific">Halosimplex aquaticum</name>
    <dbReference type="NCBI Taxonomy" id="3026162"/>
    <lineage>
        <taxon>Archaea</taxon>
        <taxon>Methanobacteriati</taxon>
        <taxon>Methanobacteriota</taxon>
        <taxon>Stenosarchaea group</taxon>
        <taxon>Halobacteria</taxon>
        <taxon>Halobacteriales</taxon>
        <taxon>Haloarculaceae</taxon>
        <taxon>Halosimplex</taxon>
    </lineage>
</organism>
<protein>
    <recommendedName>
        <fullName evidence="3">ABM domain-containing protein</fullName>
    </recommendedName>
</protein>
<evidence type="ECO:0000313" key="1">
    <source>
        <dbReference type="EMBL" id="MFC7139996.1"/>
    </source>
</evidence>
<keyword evidence="2" id="KW-1185">Reference proteome</keyword>
<accession>A0ABD5XZD6</accession>
<name>A0ABD5XZD6_9EURY</name>
<gene>
    <name evidence="1" type="ORF">ACFQMA_09135</name>
</gene>
<proteinExistence type="predicted"/>
<dbReference type="AlphaFoldDB" id="A0ABD5XZD6"/>
<dbReference type="EMBL" id="JBHTAS010000001">
    <property type="protein sequence ID" value="MFC7139996.1"/>
    <property type="molecule type" value="Genomic_DNA"/>
</dbReference>